<dbReference type="Pfam" id="PF10545">
    <property type="entry name" value="MADF_DNA_bdg"/>
    <property type="match status" value="1"/>
</dbReference>
<dbReference type="InterPro" id="IPR006578">
    <property type="entry name" value="MADF-dom"/>
</dbReference>
<evidence type="ECO:0000256" key="1">
    <source>
        <dbReference type="SAM" id="MobiDB-lite"/>
    </source>
</evidence>
<name>A0A9N9QE73_9CUCU</name>
<dbReference type="OrthoDB" id="7408914at2759"/>
<dbReference type="SMART" id="SM00595">
    <property type="entry name" value="MADF"/>
    <property type="match status" value="1"/>
</dbReference>
<dbReference type="PROSITE" id="PS51029">
    <property type="entry name" value="MADF"/>
    <property type="match status" value="1"/>
</dbReference>
<dbReference type="EMBL" id="OU892279">
    <property type="protein sequence ID" value="CAG9766680.1"/>
    <property type="molecule type" value="Genomic_DNA"/>
</dbReference>
<dbReference type="Proteomes" id="UP001152799">
    <property type="component" value="Chromosome 3"/>
</dbReference>
<gene>
    <name evidence="3" type="ORF">CEUTPL_LOCUS7256</name>
</gene>
<feature type="region of interest" description="Disordered" evidence="1">
    <location>
        <begin position="99"/>
        <end position="124"/>
    </location>
</feature>
<proteinExistence type="predicted"/>
<evidence type="ECO:0000313" key="3">
    <source>
        <dbReference type="EMBL" id="CAG9766680.1"/>
    </source>
</evidence>
<evidence type="ECO:0000313" key="4">
    <source>
        <dbReference type="Proteomes" id="UP001152799"/>
    </source>
</evidence>
<sequence>MNWQSAKVLSLIELYKTSRVLWDSKNADYYKKNVKDEAWTLISSVIDEPVETCKSKIMSLLASYRREKGKVRQTSTSADGGYKSRWFAYEALKFLEERETSKKKDGSDNANPEDEGSNSQIPDDLLTDSDLLLVKSEPWFETEDEEVVISESSENRPVESSTRSRKRTKRDDQSLEDECYHFGQFLASKLRSYDTSTRCAIQTDIMNILQRVDSGNNM</sequence>
<feature type="domain" description="MADF" evidence="2">
    <location>
        <begin position="10"/>
        <end position="100"/>
    </location>
</feature>
<evidence type="ECO:0000259" key="2">
    <source>
        <dbReference type="PROSITE" id="PS51029"/>
    </source>
</evidence>
<organism evidence="3 4">
    <name type="scientific">Ceutorhynchus assimilis</name>
    <name type="common">cabbage seed weevil</name>
    <dbReference type="NCBI Taxonomy" id="467358"/>
    <lineage>
        <taxon>Eukaryota</taxon>
        <taxon>Metazoa</taxon>
        <taxon>Ecdysozoa</taxon>
        <taxon>Arthropoda</taxon>
        <taxon>Hexapoda</taxon>
        <taxon>Insecta</taxon>
        <taxon>Pterygota</taxon>
        <taxon>Neoptera</taxon>
        <taxon>Endopterygota</taxon>
        <taxon>Coleoptera</taxon>
        <taxon>Polyphaga</taxon>
        <taxon>Cucujiformia</taxon>
        <taxon>Curculionidae</taxon>
        <taxon>Ceutorhynchinae</taxon>
        <taxon>Ceutorhynchus</taxon>
    </lineage>
</organism>
<dbReference type="PANTHER" id="PTHR21505">
    <property type="entry name" value="MADF DOMAIN-CONTAINING PROTEIN-RELATED"/>
    <property type="match status" value="1"/>
</dbReference>
<protein>
    <recommendedName>
        <fullName evidence="2">MADF domain-containing protein</fullName>
    </recommendedName>
</protein>
<dbReference type="AlphaFoldDB" id="A0A9N9QE73"/>
<accession>A0A9N9QE73</accession>
<reference evidence="3" key="1">
    <citation type="submission" date="2022-01" db="EMBL/GenBank/DDBJ databases">
        <authorList>
            <person name="King R."/>
        </authorList>
    </citation>
    <scope>NUCLEOTIDE SEQUENCE</scope>
</reference>
<keyword evidence="4" id="KW-1185">Reference proteome</keyword>
<dbReference type="PANTHER" id="PTHR21505:SF12">
    <property type="entry name" value="MADF DOMAIN-CONTAINING PROTEIN-RELATED"/>
    <property type="match status" value="1"/>
</dbReference>
<feature type="region of interest" description="Disordered" evidence="1">
    <location>
        <begin position="144"/>
        <end position="173"/>
    </location>
</feature>